<evidence type="ECO:0008006" key="3">
    <source>
        <dbReference type="Google" id="ProtNLM"/>
    </source>
</evidence>
<reference evidence="1 2" key="1">
    <citation type="journal article" date="2019" name="Int. J. Syst. Evol. Microbiol.">
        <title>The Global Catalogue of Microorganisms (GCM) 10K type strain sequencing project: providing services to taxonomists for standard genome sequencing and annotation.</title>
        <authorList>
            <consortium name="The Broad Institute Genomics Platform"/>
            <consortium name="The Broad Institute Genome Sequencing Center for Infectious Disease"/>
            <person name="Wu L."/>
            <person name="Ma J."/>
        </authorList>
    </citation>
    <scope>NUCLEOTIDE SEQUENCE [LARGE SCALE GENOMIC DNA]</scope>
    <source>
        <strain evidence="1 2">JCM 14162</strain>
    </source>
</reference>
<dbReference type="Proteomes" id="UP001500713">
    <property type="component" value="Unassembled WGS sequence"/>
</dbReference>
<evidence type="ECO:0000313" key="1">
    <source>
        <dbReference type="EMBL" id="GAA0470843.1"/>
    </source>
</evidence>
<organism evidence="1 2">
    <name type="scientific">Parasphingorhabdus litoris</name>
    <dbReference type="NCBI Taxonomy" id="394733"/>
    <lineage>
        <taxon>Bacteria</taxon>
        <taxon>Pseudomonadati</taxon>
        <taxon>Pseudomonadota</taxon>
        <taxon>Alphaproteobacteria</taxon>
        <taxon>Sphingomonadales</taxon>
        <taxon>Sphingomonadaceae</taxon>
        <taxon>Parasphingorhabdus</taxon>
    </lineage>
</organism>
<sequence length="77" mass="8315">MEHAIAIKWVIATDGVMYGVLGVTNINPVNISRNLSDNCHVIGVIFIKIRGPRSVEIGVVILGKGRVYAIDELGQIS</sequence>
<gene>
    <name evidence="1" type="ORF">GCM10009096_09690</name>
</gene>
<name>A0ABN1A9D5_9SPHN</name>
<protein>
    <recommendedName>
        <fullName evidence="3">CheW-like domain-containing protein</fullName>
    </recommendedName>
</protein>
<keyword evidence="2" id="KW-1185">Reference proteome</keyword>
<proteinExistence type="predicted"/>
<comment type="caution">
    <text evidence="1">The sequence shown here is derived from an EMBL/GenBank/DDBJ whole genome shotgun (WGS) entry which is preliminary data.</text>
</comment>
<evidence type="ECO:0000313" key="2">
    <source>
        <dbReference type="Proteomes" id="UP001500713"/>
    </source>
</evidence>
<dbReference type="EMBL" id="BAAAEM010000002">
    <property type="protein sequence ID" value="GAA0470843.1"/>
    <property type="molecule type" value="Genomic_DNA"/>
</dbReference>
<accession>A0ABN1A9D5</accession>